<sequence>MITGVPVALYTRQPHKAHLYLPPPNRFNEDSVFLSALSGSHGGSFFNFKRVMPRIEGSPCEPRAVRSLGKLLSANRMAYQAA</sequence>
<organism evidence="1 2">
    <name type="scientific">Canavalia gladiata</name>
    <name type="common">Sword bean</name>
    <name type="synonym">Dolichos gladiatus</name>
    <dbReference type="NCBI Taxonomy" id="3824"/>
    <lineage>
        <taxon>Eukaryota</taxon>
        <taxon>Viridiplantae</taxon>
        <taxon>Streptophyta</taxon>
        <taxon>Embryophyta</taxon>
        <taxon>Tracheophyta</taxon>
        <taxon>Spermatophyta</taxon>
        <taxon>Magnoliopsida</taxon>
        <taxon>eudicotyledons</taxon>
        <taxon>Gunneridae</taxon>
        <taxon>Pentapetalae</taxon>
        <taxon>rosids</taxon>
        <taxon>fabids</taxon>
        <taxon>Fabales</taxon>
        <taxon>Fabaceae</taxon>
        <taxon>Papilionoideae</taxon>
        <taxon>50 kb inversion clade</taxon>
        <taxon>NPAAA clade</taxon>
        <taxon>indigoferoid/millettioid clade</taxon>
        <taxon>Phaseoleae</taxon>
        <taxon>Canavalia</taxon>
    </lineage>
</organism>
<protein>
    <submittedName>
        <fullName evidence="1">Uncharacterized protein</fullName>
    </submittedName>
</protein>
<evidence type="ECO:0000313" key="2">
    <source>
        <dbReference type="Proteomes" id="UP001367508"/>
    </source>
</evidence>
<dbReference type="Proteomes" id="UP001367508">
    <property type="component" value="Unassembled WGS sequence"/>
</dbReference>
<proteinExistence type="predicted"/>
<dbReference type="AlphaFoldDB" id="A0AAN9LNE5"/>
<gene>
    <name evidence="1" type="ORF">VNO77_17884</name>
</gene>
<reference evidence="1 2" key="1">
    <citation type="submission" date="2024-01" db="EMBL/GenBank/DDBJ databases">
        <title>The genomes of 5 underutilized Papilionoideae crops provide insights into root nodulation and disease resistanc.</title>
        <authorList>
            <person name="Jiang F."/>
        </authorList>
    </citation>
    <scope>NUCLEOTIDE SEQUENCE [LARGE SCALE GENOMIC DNA]</scope>
    <source>
        <strain evidence="1">LVBAO_FW01</strain>
        <tissue evidence="1">Leaves</tissue>
    </source>
</reference>
<comment type="caution">
    <text evidence="1">The sequence shown here is derived from an EMBL/GenBank/DDBJ whole genome shotgun (WGS) entry which is preliminary data.</text>
</comment>
<keyword evidence="2" id="KW-1185">Reference proteome</keyword>
<accession>A0AAN9LNE5</accession>
<dbReference type="EMBL" id="JAYMYQ010000004">
    <property type="protein sequence ID" value="KAK7337318.1"/>
    <property type="molecule type" value="Genomic_DNA"/>
</dbReference>
<evidence type="ECO:0000313" key="1">
    <source>
        <dbReference type="EMBL" id="KAK7337318.1"/>
    </source>
</evidence>
<name>A0AAN9LNE5_CANGL</name>